<dbReference type="AlphaFoldDB" id="A0A6C0IAQ2"/>
<keyword evidence="1" id="KW-0472">Membrane</keyword>
<accession>A0A6C0IAQ2</accession>
<reference evidence="2" key="1">
    <citation type="journal article" date="2020" name="Nature">
        <title>Giant virus diversity and host interactions through global metagenomics.</title>
        <authorList>
            <person name="Schulz F."/>
            <person name="Roux S."/>
            <person name="Paez-Espino D."/>
            <person name="Jungbluth S."/>
            <person name="Walsh D.A."/>
            <person name="Denef V.J."/>
            <person name="McMahon K.D."/>
            <person name="Konstantinidis K.T."/>
            <person name="Eloe-Fadrosh E.A."/>
            <person name="Kyrpides N.C."/>
            <person name="Woyke T."/>
        </authorList>
    </citation>
    <scope>NUCLEOTIDE SEQUENCE</scope>
    <source>
        <strain evidence="2">GVMAG-M-3300023184-53</strain>
    </source>
</reference>
<name>A0A6C0IAQ2_9ZZZZ</name>
<keyword evidence="1" id="KW-1133">Transmembrane helix</keyword>
<evidence type="ECO:0000256" key="1">
    <source>
        <dbReference type="SAM" id="Phobius"/>
    </source>
</evidence>
<evidence type="ECO:0000313" key="2">
    <source>
        <dbReference type="EMBL" id="QHT89103.1"/>
    </source>
</evidence>
<protein>
    <submittedName>
        <fullName evidence="2">Uncharacterized protein</fullName>
    </submittedName>
</protein>
<feature type="transmembrane region" description="Helical" evidence="1">
    <location>
        <begin position="20"/>
        <end position="38"/>
    </location>
</feature>
<keyword evidence="1" id="KW-0812">Transmembrane</keyword>
<dbReference type="EMBL" id="MN740136">
    <property type="protein sequence ID" value="QHT89103.1"/>
    <property type="molecule type" value="Genomic_DNA"/>
</dbReference>
<sequence length="495" mass="53360">MGFKSFLGSVDVKVNNFIRILVPLVVFVIVLLIITNYFKALISYTERFAWWGHFKGNSYSNGIDLKSYALFNYSKMSFDIQQKLTTGPKQTNETSIMLMQSIALNKFRQINQPASPAFFTTPYHICRSISWGPDEGPDFCNAIKSQYTNLSSWPTGMKTLPSGSTNDVSNWWNSHGSKCVSSNLSADNPQWSEQWSSAQPATTAAGFWPHQNGCSGFFDIPSGLYGSSSSATPYNLFDNIPEPRILTGKNTYNRPPLYVPGAQSCLGSWAQLFADWGIVYSINTSGGTSVVPVISDGAKCTDTMDPCPSTGMGWCTSSGSGKCDGSSLPSSDYQNWYASGSNGDTIGWNFLSVYRIHPASYIITSWVADLYDDPKTGIIFDAQAFRNLVGYQGTGSTFNAGGWNMFLKGLNTNLTSYDNVMNELFRQYATDFPVKTVTPGNNCSSSKLLKGAGMDGLAGAGTGAMIGTVAGPPGMLVGGIIGLCAGAFIGAKTAC</sequence>
<organism evidence="2">
    <name type="scientific">viral metagenome</name>
    <dbReference type="NCBI Taxonomy" id="1070528"/>
    <lineage>
        <taxon>unclassified sequences</taxon>
        <taxon>metagenomes</taxon>
        <taxon>organismal metagenomes</taxon>
    </lineage>
</organism>
<proteinExistence type="predicted"/>